<sequence>MKPVVSISLTVLFTAFAASAQAQESFRVELGRDGETIADMRPVFLEFQSRPMPAISPTEVARRYQRLFEHSDEPEVRIDALNRLSNIQKVTDEDVSFSEEREQQVYRQALESYESILDRGAYQGRLDELLYQMAKAHAYTGQAEESIDRLRQLVGLYPSSSLVPEARFRIAEAAFSAGDYAEAESEYSRVISSDGTDSLKTKARYMQGWSQYKQGSSGRTRAAKTFLAVLDGVGEETSGFRRIPASDAELVDDTFRIVALMAAEDWGVESLASWLTDAGGKGFGYLLYDRLADYYASNRRFEDSVAVNNAFVRDFQAHNAVPAFLAQNVDVWRMAGQTDRARAARAEYVQAFAGDARYQQLAKADQERWQNFSRSLADYHYDQAEEGQAERQVVSFRLAGGYYSQLAGRSGEKGDVLRMAGDAFLQAGDHTDAFEHYQRAAYDTDHETKEYPGAADAAWAAIVIQRDALDNRNSLPATLDDLAAAADRFAAEFPEDERQAGLTADIANRMLAEHRYADAHRFAELAIAHPLVGPAERYSAWVAAGEANLAMASYGLAENAWRQALALISEGLLQEGRAKDTDSLKRQLASSIYYQGEKAASEGRIDTAVAHFQRVESAFPGSDIAIKGRYDAANTLLKAERWQAAVNELTRFRTDYPQHGLTPTVGEKLVFAYQSSGQLVRAADEIMRADEGESPSWDQQLRAAELYHKAEAHARRNRIYVAWLNRDSAAADSESHILSQTLRQRLVLDDVEPRRYRIELVERELASQWHSEDTLVWAGRAAIVLGAEESERFADVPLQIPLSESLGRKQAALSAARERLSQAEKLIGEGARSEILFRRAELYRVMAQDLMTSEAPANLSDLEATQYRMLLEEEAYPFEEKAIDLHARNHQRLAEGRFDEWMERSLQVLADLFPGRYDREVRWMTWNEEVNDDA</sequence>
<dbReference type="Pfam" id="PF13525">
    <property type="entry name" value="YfiO"/>
    <property type="match status" value="1"/>
</dbReference>
<dbReference type="SMART" id="SM00028">
    <property type="entry name" value="TPR"/>
    <property type="match status" value="5"/>
</dbReference>
<dbReference type="Pfam" id="PF13432">
    <property type="entry name" value="TPR_16"/>
    <property type="match status" value="2"/>
</dbReference>
<gene>
    <name evidence="4" type="primary">bamD</name>
    <name evidence="4" type="ORF">MARSALSMR5_02014</name>
</gene>
<dbReference type="AlphaFoldDB" id="A0A1W6K9V2"/>
<organism evidence="4 5">
    <name type="scientific">Marinobacter salarius</name>
    <dbReference type="NCBI Taxonomy" id="1420917"/>
    <lineage>
        <taxon>Bacteria</taxon>
        <taxon>Pseudomonadati</taxon>
        <taxon>Pseudomonadota</taxon>
        <taxon>Gammaproteobacteria</taxon>
        <taxon>Pseudomonadales</taxon>
        <taxon>Marinobacteraceae</taxon>
        <taxon>Marinobacter</taxon>
    </lineage>
</organism>
<dbReference type="Gene3D" id="1.25.40.10">
    <property type="entry name" value="Tetratricopeptide repeat domain"/>
    <property type="match status" value="2"/>
</dbReference>
<accession>A0A1W6K9V2</accession>
<dbReference type="RefSeq" id="WP_085680507.1">
    <property type="nucleotide sequence ID" value="NZ_CP020931.1"/>
</dbReference>
<dbReference type="InterPro" id="IPR039565">
    <property type="entry name" value="BamD-like"/>
</dbReference>
<feature type="signal peptide" evidence="2">
    <location>
        <begin position="1"/>
        <end position="22"/>
    </location>
</feature>
<evidence type="ECO:0000256" key="1">
    <source>
        <dbReference type="ARBA" id="ARBA00022729"/>
    </source>
</evidence>
<dbReference type="GeneID" id="77255965"/>
<evidence type="ECO:0000313" key="4">
    <source>
        <dbReference type="EMBL" id="ARM84089.1"/>
    </source>
</evidence>
<feature type="chain" id="PRO_5012574422" evidence="2">
    <location>
        <begin position="23"/>
        <end position="934"/>
    </location>
</feature>
<evidence type="ECO:0000313" key="5">
    <source>
        <dbReference type="Proteomes" id="UP000193100"/>
    </source>
</evidence>
<evidence type="ECO:0000256" key="2">
    <source>
        <dbReference type="SAM" id="SignalP"/>
    </source>
</evidence>
<dbReference type="InterPro" id="IPR011990">
    <property type="entry name" value="TPR-like_helical_dom_sf"/>
</dbReference>
<evidence type="ECO:0000259" key="3">
    <source>
        <dbReference type="Pfam" id="PF13525"/>
    </source>
</evidence>
<name>A0A1W6K9V2_9GAMM</name>
<proteinExistence type="predicted"/>
<reference evidence="4 5" key="1">
    <citation type="submission" date="2017-04" db="EMBL/GenBank/DDBJ databases">
        <title>Genome Sequence of Marinobacter salarius strain SMR5 Isolated from a culture of the Diatom Skeletonema marinoi.</title>
        <authorList>
            <person name="Topel M."/>
            <person name="Pinder M.I.M."/>
            <person name="Johansson O.N."/>
            <person name="Kourtchenko O."/>
            <person name="Godhe A."/>
            <person name="Clarke A.K."/>
        </authorList>
    </citation>
    <scope>NUCLEOTIDE SEQUENCE [LARGE SCALE GENOMIC DNA]</scope>
    <source>
        <strain evidence="4 5">SMR5</strain>
    </source>
</reference>
<dbReference type="EMBL" id="CP020931">
    <property type="protein sequence ID" value="ARM84089.1"/>
    <property type="molecule type" value="Genomic_DNA"/>
</dbReference>
<dbReference type="InterPro" id="IPR019734">
    <property type="entry name" value="TPR_rpt"/>
</dbReference>
<dbReference type="SUPFAM" id="SSF48452">
    <property type="entry name" value="TPR-like"/>
    <property type="match status" value="2"/>
</dbReference>
<feature type="domain" description="Outer membrane lipoprotein BamD-like" evidence="3">
    <location>
        <begin position="589"/>
        <end position="659"/>
    </location>
</feature>
<protein>
    <submittedName>
        <fullName evidence="4">Outer membrane protein assembly factor BamD</fullName>
    </submittedName>
</protein>
<dbReference type="Proteomes" id="UP000193100">
    <property type="component" value="Chromosome"/>
</dbReference>
<keyword evidence="1 2" id="KW-0732">Signal</keyword>